<organism evidence="2 3">
    <name type="scientific">Azospirillum lipoferum (strain 4B)</name>
    <dbReference type="NCBI Taxonomy" id="862719"/>
    <lineage>
        <taxon>Bacteria</taxon>
        <taxon>Pseudomonadati</taxon>
        <taxon>Pseudomonadota</taxon>
        <taxon>Alphaproteobacteria</taxon>
        <taxon>Rhodospirillales</taxon>
        <taxon>Azospirillaceae</taxon>
        <taxon>Azospirillum</taxon>
    </lineage>
</organism>
<accession>G7Z2L4</accession>
<sequence>MEENGGWGEIRTPDTREGMPHFECGAFNRSATHPLPRLAGWAEPI</sequence>
<dbReference type="STRING" id="862719.AZOLI_2407"/>
<dbReference type="EMBL" id="FQ311868">
    <property type="protein sequence ID" value="CBS87613.1"/>
    <property type="molecule type" value="Genomic_DNA"/>
</dbReference>
<gene>
    <name evidence="2" type="ordered locus">AZOLI_2407</name>
</gene>
<reference evidence="3" key="1">
    <citation type="journal article" date="2011" name="PLoS Genet.">
        <title>Azospirillum genomes reveal transition of bacteria from aquatic to terrestrial environments.</title>
        <authorList>
            <person name="Wisniewski-Dye F."/>
            <person name="Borziak K."/>
            <person name="Khalsa-Moyers G."/>
            <person name="Alexandre G."/>
            <person name="Sukharnikov L.O."/>
            <person name="Wuichet K."/>
            <person name="Hurst G.B."/>
            <person name="McDonald W.H."/>
            <person name="Robertson J.S."/>
            <person name="Barbe V."/>
            <person name="Calteau A."/>
            <person name="Rouy Z."/>
            <person name="Mangenot S."/>
            <person name="Prigent-Combaret C."/>
            <person name="Normand P."/>
            <person name="Boyer M."/>
            <person name="Siguier P."/>
            <person name="Dessaux Y."/>
            <person name="Elmerich C."/>
            <person name="Condemine G."/>
            <person name="Krishnen G."/>
            <person name="Kennedy I."/>
            <person name="Paterson A.H."/>
            <person name="Gonzalez V."/>
            <person name="Mavingui P."/>
            <person name="Zhulin I.B."/>
        </authorList>
    </citation>
    <scope>NUCLEOTIDE SEQUENCE [LARGE SCALE GENOMIC DNA]</scope>
    <source>
        <strain evidence="3">4B</strain>
    </source>
</reference>
<proteinExistence type="predicted"/>
<evidence type="ECO:0000256" key="1">
    <source>
        <dbReference type="SAM" id="MobiDB-lite"/>
    </source>
</evidence>
<dbReference type="Proteomes" id="UP000005667">
    <property type="component" value="Chromosome"/>
</dbReference>
<protein>
    <submittedName>
        <fullName evidence="2">Uncharacterized protein</fullName>
    </submittedName>
</protein>
<evidence type="ECO:0000313" key="2">
    <source>
        <dbReference type="EMBL" id="CBS87613.1"/>
    </source>
</evidence>
<feature type="compositionally biased region" description="Basic and acidic residues" evidence="1">
    <location>
        <begin position="11"/>
        <end position="20"/>
    </location>
</feature>
<keyword evidence="3" id="KW-1185">Reference proteome</keyword>
<dbReference type="KEGG" id="ali:AZOLI_2407"/>
<evidence type="ECO:0000313" key="3">
    <source>
        <dbReference type="Proteomes" id="UP000005667"/>
    </source>
</evidence>
<dbReference type="HOGENOM" id="CLU_3195587_0_0_5"/>
<dbReference type="AlphaFoldDB" id="G7Z2L4"/>
<name>G7Z2L4_AZOL4</name>
<feature type="region of interest" description="Disordered" evidence="1">
    <location>
        <begin position="1"/>
        <end position="21"/>
    </location>
</feature>